<feature type="domain" description="PFL" evidence="5">
    <location>
        <begin position="46"/>
        <end position="709"/>
    </location>
</feature>
<evidence type="ECO:0000259" key="4">
    <source>
        <dbReference type="PROSITE" id="PS51149"/>
    </source>
</evidence>
<name>E1YHT7_9BACT</name>
<feature type="domain" description="Glycine radical" evidence="4">
    <location>
        <begin position="716"/>
        <end position="834"/>
    </location>
</feature>
<evidence type="ECO:0008006" key="7">
    <source>
        <dbReference type="Google" id="ProtNLM"/>
    </source>
</evidence>
<keyword evidence="1 3" id="KW-0556">Organic radical</keyword>
<dbReference type="InterPro" id="IPR001150">
    <property type="entry name" value="Gly_radical"/>
</dbReference>
<accession>E1YHT7</accession>
<dbReference type="Gene3D" id="3.20.70.20">
    <property type="match status" value="1"/>
</dbReference>
<dbReference type="PROSITE" id="PS51149">
    <property type="entry name" value="GLY_RADICAL_2"/>
    <property type="match status" value="1"/>
</dbReference>
<reference evidence="6" key="1">
    <citation type="journal article" date="2011" name="Environ. Microbiol.">
        <title>Genomic insights into the metabolic potential of the polycyclic aromatic hydrocarbon degrading sulfate-reducing Deltaproteobacterium N47.</title>
        <authorList>
            <person name="Bergmann F."/>
            <person name="Selesi D."/>
            <person name="Weinmaier T."/>
            <person name="Tischler P."/>
            <person name="Rattei T."/>
            <person name="Meckenstock R.U."/>
        </authorList>
    </citation>
    <scope>NUCLEOTIDE SEQUENCE</scope>
</reference>
<dbReference type="InterPro" id="IPR004184">
    <property type="entry name" value="PFL_dom"/>
</dbReference>
<keyword evidence="2" id="KW-0456">Lyase</keyword>
<dbReference type="GO" id="GO:0005829">
    <property type="term" value="C:cytosol"/>
    <property type="evidence" value="ECO:0007669"/>
    <property type="project" value="TreeGrafter"/>
</dbReference>
<dbReference type="EMBL" id="FR695874">
    <property type="protein sequence ID" value="CBX30206.1"/>
    <property type="molecule type" value="Genomic_DNA"/>
</dbReference>
<evidence type="ECO:0000256" key="3">
    <source>
        <dbReference type="PROSITE-ProRule" id="PRU00493"/>
    </source>
</evidence>
<dbReference type="AlphaFoldDB" id="E1YHT7"/>
<evidence type="ECO:0000256" key="1">
    <source>
        <dbReference type="ARBA" id="ARBA00022818"/>
    </source>
</evidence>
<proteinExistence type="predicted"/>
<dbReference type="Pfam" id="PF01228">
    <property type="entry name" value="Gly_radical"/>
    <property type="match status" value="1"/>
</dbReference>
<dbReference type="PROSITE" id="PS51554">
    <property type="entry name" value="PFL"/>
    <property type="match status" value="1"/>
</dbReference>
<sequence length="852" mass="94774">MFPKTDLYCCRYSVQLRAYGKKRRPSMSEITLKDTRLSEYTLDNVPLLKSLRSNLLKTKPAVCIERARYVTRFLKEMSADSDPMITRYAEAVAHFLNNKQPFFFDGNPLAGTTCTKPFGAPVYPEWTGLTIWPELDVISTREKNPLALTRAEADELNFDIYPYWMDRNVLEVTRKRHNNPECMRLFERIVFFIASKAGTISHTVPHYATALEHGLDYIIDQAAKKEQNLRSKGNLNEDQKRSILFYQAIQIALKGINAYAANLSSEAARLARKENNAERKENFLQMAKVCAQVPSKPARTFREAINSLWIIQIAIHAENINMAMSPGRLDQLLYPYFKHDMQAGKLSVKEALELTGCLWLKLNDNTNLVPETAEELFGGAGTVPAVTVGGVGTDGKDAVNDLTYIMLRVTELLKTRDPSLNARYHQSENSKDYRNRVTEVIASTRSVPAIHNDIVDIRTLENQGVTTEHARDYAVIGCVELASAGRSYDASSSIMLNLASVLELALYNGKRPVTGDEQIGPATGEPVAFAEFEDFRNAFSAQFKWVAGKAIELNEMFGRVYQDILPSPLLSAFFEGPMDKGQDLIFGGAIYNSSGATHIGFADTVDSISAIEKAVFKDHKCTFAELLAALKADFKGYDKLHAYLVNYTPKYGSMEPAAQANAQRVVKLLYDFYQSHTNYRGGTYKPAFWTMTNHAGQGKLSGALPNGRKANKVFASGITPVSQAATNLASCLQSVGGLDPLCIPGGEAFNLKYPAICGAEDIEKFGAGLETYFESGGLHIQCNIMDYEMLLDAKEHPDQYPELLVRVSGYSAYFKDLNDAMKDEIITRTAYDLKKGKSVPFPDAHSDMLGTK</sequence>
<dbReference type="Pfam" id="PF02901">
    <property type="entry name" value="PFL-like"/>
    <property type="match status" value="1"/>
</dbReference>
<gene>
    <name evidence="6" type="ORF">N47_D30150</name>
</gene>
<dbReference type="PANTHER" id="PTHR43641:SF2">
    <property type="entry name" value="DEHYDRATASE YBIW-RELATED"/>
    <property type="match status" value="1"/>
</dbReference>
<evidence type="ECO:0000313" key="6">
    <source>
        <dbReference type="EMBL" id="CBX30206.1"/>
    </source>
</evidence>
<dbReference type="SUPFAM" id="SSF51998">
    <property type="entry name" value="PFL-like glycyl radical enzymes"/>
    <property type="match status" value="1"/>
</dbReference>
<dbReference type="InterPro" id="IPR051215">
    <property type="entry name" value="GRE"/>
</dbReference>
<organism evidence="6">
    <name type="scientific">uncultured Desulfobacterium sp</name>
    <dbReference type="NCBI Taxonomy" id="201089"/>
    <lineage>
        <taxon>Bacteria</taxon>
        <taxon>Pseudomonadati</taxon>
        <taxon>Thermodesulfobacteriota</taxon>
        <taxon>Desulfobacteria</taxon>
        <taxon>Desulfobacterales</taxon>
        <taxon>Desulfobacteriaceae</taxon>
        <taxon>Desulfobacterium</taxon>
        <taxon>environmental samples</taxon>
    </lineage>
</organism>
<evidence type="ECO:0000259" key="5">
    <source>
        <dbReference type="PROSITE" id="PS51554"/>
    </source>
</evidence>
<dbReference type="GO" id="GO:0016829">
    <property type="term" value="F:lyase activity"/>
    <property type="evidence" value="ECO:0007669"/>
    <property type="project" value="UniProtKB-KW"/>
</dbReference>
<dbReference type="PANTHER" id="PTHR43641">
    <property type="entry name" value="FORMATE ACETYLTRANSFERASE 3-RELATED"/>
    <property type="match status" value="1"/>
</dbReference>
<protein>
    <recommendedName>
        <fullName evidence="7">Formate C-acetyltransferase</fullName>
    </recommendedName>
</protein>
<evidence type="ECO:0000256" key="2">
    <source>
        <dbReference type="ARBA" id="ARBA00023239"/>
    </source>
</evidence>
<feature type="modified residue" description="Glycine radical" evidence="3">
    <location>
        <position position="809"/>
    </location>
</feature>